<dbReference type="InterPro" id="IPR050090">
    <property type="entry name" value="Tyrosine_recombinase_XerCD"/>
</dbReference>
<evidence type="ECO:0000313" key="5">
    <source>
        <dbReference type="Proteomes" id="UP000473658"/>
    </source>
</evidence>
<dbReference type="PROSITE" id="PS51898">
    <property type="entry name" value="TYR_RECOMBINASE"/>
    <property type="match status" value="1"/>
</dbReference>
<dbReference type="Proteomes" id="UP000473658">
    <property type="component" value="Unassembled WGS sequence"/>
</dbReference>
<dbReference type="InterPro" id="IPR002104">
    <property type="entry name" value="Integrase_catalytic"/>
</dbReference>
<dbReference type="AlphaFoldDB" id="A0AA88F1N2"/>
<dbReference type="InterPro" id="IPR011010">
    <property type="entry name" value="DNA_brk_join_enz"/>
</dbReference>
<dbReference type="GO" id="GO:0015074">
    <property type="term" value="P:DNA integration"/>
    <property type="evidence" value="ECO:0007669"/>
    <property type="project" value="UniProtKB-KW"/>
</dbReference>
<dbReference type="GO" id="GO:0003677">
    <property type="term" value="F:DNA binding"/>
    <property type="evidence" value="ECO:0007669"/>
    <property type="project" value="InterPro"/>
</dbReference>
<keyword evidence="1" id="KW-0229">DNA integration</keyword>
<dbReference type="GO" id="GO:0006310">
    <property type="term" value="P:DNA recombination"/>
    <property type="evidence" value="ECO:0007669"/>
    <property type="project" value="UniProtKB-KW"/>
</dbReference>
<evidence type="ECO:0000256" key="2">
    <source>
        <dbReference type="ARBA" id="ARBA00023172"/>
    </source>
</evidence>
<gene>
    <name evidence="4" type="ORF">DXM27_10325</name>
</gene>
<keyword evidence="2" id="KW-0233">DNA recombination</keyword>
<dbReference type="EMBL" id="QRFF01000002">
    <property type="protein sequence ID" value="KAA3503245.1"/>
    <property type="molecule type" value="Genomic_DNA"/>
</dbReference>
<protein>
    <submittedName>
        <fullName evidence="4">Site-specific integrase</fullName>
    </submittedName>
</protein>
<organism evidence="4 5">
    <name type="scientific">Rhizobium rhizogenes</name>
    <name type="common">Agrobacterium rhizogenes</name>
    <dbReference type="NCBI Taxonomy" id="359"/>
    <lineage>
        <taxon>Bacteria</taxon>
        <taxon>Pseudomonadati</taxon>
        <taxon>Pseudomonadota</taxon>
        <taxon>Alphaproteobacteria</taxon>
        <taxon>Hyphomicrobiales</taxon>
        <taxon>Rhizobiaceae</taxon>
        <taxon>Rhizobium/Agrobacterium group</taxon>
        <taxon>Rhizobium</taxon>
    </lineage>
</organism>
<dbReference type="Pfam" id="PF00589">
    <property type="entry name" value="Phage_integrase"/>
    <property type="match status" value="1"/>
</dbReference>
<dbReference type="Gene3D" id="1.10.443.10">
    <property type="entry name" value="Intergrase catalytic core"/>
    <property type="match status" value="1"/>
</dbReference>
<feature type="domain" description="Tyr recombinase" evidence="3">
    <location>
        <begin position="176"/>
        <end position="347"/>
    </location>
</feature>
<evidence type="ECO:0000259" key="3">
    <source>
        <dbReference type="PROSITE" id="PS51898"/>
    </source>
</evidence>
<dbReference type="SUPFAM" id="SSF56349">
    <property type="entry name" value="DNA breaking-rejoining enzymes"/>
    <property type="match status" value="1"/>
</dbReference>
<reference evidence="4 5" key="1">
    <citation type="submission" date="2018-08" db="EMBL/GenBank/DDBJ databases">
        <title>Crown Gall in kiwifruit.</title>
        <authorList>
            <person name="Visnovsky S.B."/>
            <person name="Pitman A.R."/>
        </authorList>
    </citation>
    <scope>NUCLEOTIDE SEQUENCE [LARGE SCALE GENOMIC DNA]</scope>
    <source>
        <strain evidence="4 5">SBV_302_78_2</strain>
    </source>
</reference>
<evidence type="ECO:0000313" key="4">
    <source>
        <dbReference type="EMBL" id="KAA3503245.1"/>
    </source>
</evidence>
<sequence length="352" mass="40409">MPSDRQSYVPHAVRYRDNHQFRTTGADRMPKLYKRKGGDVWQYEFTVDGRRTRRSAETADRRLAEDIAIKHEAAERRAVVHGQEAVLEFRHAVSLYADDGRDLRFTVRLLDHFGKRLIKDITGPEIRKAAKILYPEATPATWNRQVVTPMRAIINHAADAKGLTKISVKRFREEKKSRPAGSKEWIEAFCKTAKKMDMPETAAIARFMFETATRVSEACRLKWDDVNLQLGTAFLEKTKTTPRKVFLTRAMVIDLANIRSSHPYLVFAAANRSTVKKRVDKVIEKAGLTRLTSHEFGRHGFATEMIVRNDVDVATTADHGGWKSRRLLIETYVEGDANREVIDRVFGKKERR</sequence>
<name>A0AA88F1N2_RHIRH</name>
<accession>A0AA88F1N2</accession>
<dbReference type="PANTHER" id="PTHR30349">
    <property type="entry name" value="PHAGE INTEGRASE-RELATED"/>
    <property type="match status" value="1"/>
</dbReference>
<dbReference type="InterPro" id="IPR013762">
    <property type="entry name" value="Integrase-like_cat_sf"/>
</dbReference>
<dbReference type="PANTHER" id="PTHR30349:SF64">
    <property type="entry name" value="PROPHAGE INTEGRASE INTD-RELATED"/>
    <property type="match status" value="1"/>
</dbReference>
<proteinExistence type="predicted"/>
<comment type="caution">
    <text evidence="4">The sequence shown here is derived from an EMBL/GenBank/DDBJ whole genome shotgun (WGS) entry which is preliminary data.</text>
</comment>
<evidence type="ECO:0000256" key="1">
    <source>
        <dbReference type="ARBA" id="ARBA00022908"/>
    </source>
</evidence>